<gene>
    <name evidence="9" type="ORF">ElyMa_003114800</name>
</gene>
<feature type="compositionally biased region" description="Low complexity" evidence="7">
    <location>
        <begin position="63"/>
        <end position="85"/>
    </location>
</feature>
<evidence type="ECO:0000259" key="8">
    <source>
        <dbReference type="PROSITE" id="PS50071"/>
    </source>
</evidence>
<evidence type="ECO:0000256" key="2">
    <source>
        <dbReference type="ARBA" id="ARBA00023125"/>
    </source>
</evidence>
<keyword evidence="4 5" id="KW-0539">Nucleus</keyword>
<feature type="region of interest" description="Disordered" evidence="7">
    <location>
        <begin position="1"/>
        <end position="112"/>
    </location>
</feature>
<feature type="compositionally biased region" description="Polar residues" evidence="7">
    <location>
        <begin position="680"/>
        <end position="702"/>
    </location>
</feature>
<dbReference type="Pfam" id="PF00046">
    <property type="entry name" value="Homeodomain"/>
    <property type="match status" value="1"/>
</dbReference>
<evidence type="ECO:0000313" key="9">
    <source>
        <dbReference type="EMBL" id="GFS12550.1"/>
    </source>
</evidence>
<keyword evidence="2 5" id="KW-0238">DNA-binding</keyword>
<dbReference type="PROSITE" id="PS50071">
    <property type="entry name" value="HOMEOBOX_2"/>
    <property type="match status" value="1"/>
</dbReference>
<evidence type="ECO:0000256" key="4">
    <source>
        <dbReference type="ARBA" id="ARBA00023242"/>
    </source>
</evidence>
<dbReference type="GO" id="GO:0005634">
    <property type="term" value="C:nucleus"/>
    <property type="evidence" value="ECO:0007669"/>
    <property type="project" value="UniProtKB-SubCell"/>
</dbReference>
<feature type="region of interest" description="Disordered" evidence="7">
    <location>
        <begin position="163"/>
        <end position="245"/>
    </location>
</feature>
<feature type="region of interest" description="Disordered" evidence="7">
    <location>
        <begin position="490"/>
        <end position="563"/>
    </location>
</feature>
<proteinExistence type="predicted"/>
<dbReference type="EMBL" id="BMAT01006423">
    <property type="protein sequence ID" value="GFS12550.1"/>
    <property type="molecule type" value="Genomic_DNA"/>
</dbReference>
<dbReference type="GO" id="GO:0000981">
    <property type="term" value="F:DNA-binding transcription factor activity, RNA polymerase II-specific"/>
    <property type="evidence" value="ECO:0007669"/>
    <property type="project" value="TreeGrafter"/>
</dbReference>
<dbReference type="CDD" id="cd00086">
    <property type="entry name" value="homeodomain"/>
    <property type="match status" value="1"/>
</dbReference>
<evidence type="ECO:0000256" key="7">
    <source>
        <dbReference type="SAM" id="MobiDB-lite"/>
    </source>
</evidence>
<dbReference type="PANTHER" id="PTHR24339:SF28">
    <property type="entry name" value="E5-RELATED"/>
    <property type="match status" value="1"/>
</dbReference>
<feature type="compositionally biased region" description="Low complexity" evidence="7">
    <location>
        <begin position="490"/>
        <end position="515"/>
    </location>
</feature>
<keyword evidence="10" id="KW-1185">Reference proteome</keyword>
<feature type="compositionally biased region" description="Polar residues" evidence="7">
    <location>
        <begin position="178"/>
        <end position="197"/>
    </location>
</feature>
<dbReference type="GO" id="GO:0000978">
    <property type="term" value="F:RNA polymerase II cis-regulatory region sequence-specific DNA binding"/>
    <property type="evidence" value="ECO:0007669"/>
    <property type="project" value="TreeGrafter"/>
</dbReference>
<evidence type="ECO:0000256" key="3">
    <source>
        <dbReference type="ARBA" id="ARBA00023155"/>
    </source>
</evidence>
<comment type="caution">
    <text evidence="9">The sequence shown here is derived from an EMBL/GenBank/DDBJ whole genome shotgun (WGS) entry which is preliminary data.</text>
</comment>
<organism evidence="9 10">
    <name type="scientific">Elysia marginata</name>
    <dbReference type="NCBI Taxonomy" id="1093978"/>
    <lineage>
        <taxon>Eukaryota</taxon>
        <taxon>Metazoa</taxon>
        <taxon>Spiralia</taxon>
        <taxon>Lophotrochozoa</taxon>
        <taxon>Mollusca</taxon>
        <taxon>Gastropoda</taxon>
        <taxon>Heterobranchia</taxon>
        <taxon>Euthyneura</taxon>
        <taxon>Panpulmonata</taxon>
        <taxon>Sacoglossa</taxon>
        <taxon>Placobranchoidea</taxon>
        <taxon>Plakobranchidae</taxon>
        <taxon>Elysia</taxon>
    </lineage>
</organism>
<dbReference type="InterPro" id="IPR001356">
    <property type="entry name" value="HD"/>
</dbReference>
<dbReference type="InterPro" id="IPR050877">
    <property type="entry name" value="EMX-VAX-Noto_Homeobox_TFs"/>
</dbReference>
<feature type="compositionally biased region" description="Low complexity" evidence="7">
    <location>
        <begin position="231"/>
        <end position="245"/>
    </location>
</feature>
<protein>
    <submittedName>
        <fullName evidence="9">Homeobox protein ceh-37</fullName>
    </submittedName>
</protein>
<comment type="subcellular location">
    <subcellularLocation>
        <location evidence="1 5 6">Nucleus</location>
    </subcellularLocation>
</comment>
<evidence type="ECO:0000313" key="10">
    <source>
        <dbReference type="Proteomes" id="UP000762676"/>
    </source>
</evidence>
<reference evidence="9 10" key="1">
    <citation type="journal article" date="2021" name="Elife">
        <title>Chloroplast acquisition without the gene transfer in kleptoplastic sea slugs, Plakobranchus ocellatus.</title>
        <authorList>
            <person name="Maeda T."/>
            <person name="Takahashi S."/>
            <person name="Yoshida T."/>
            <person name="Shimamura S."/>
            <person name="Takaki Y."/>
            <person name="Nagai Y."/>
            <person name="Toyoda A."/>
            <person name="Suzuki Y."/>
            <person name="Arimoto A."/>
            <person name="Ishii H."/>
            <person name="Satoh N."/>
            <person name="Nishiyama T."/>
            <person name="Hasebe M."/>
            <person name="Maruyama T."/>
            <person name="Minagawa J."/>
            <person name="Obokata J."/>
            <person name="Shigenobu S."/>
        </authorList>
    </citation>
    <scope>NUCLEOTIDE SEQUENCE [LARGE SCALE GENOMIC DNA]</scope>
</reference>
<feature type="domain" description="Homeobox" evidence="8">
    <location>
        <begin position="105"/>
        <end position="165"/>
    </location>
</feature>
<feature type="compositionally biased region" description="Polar residues" evidence="7">
    <location>
        <begin position="12"/>
        <end position="21"/>
    </location>
</feature>
<dbReference type="InterPro" id="IPR009057">
    <property type="entry name" value="Homeodomain-like_sf"/>
</dbReference>
<dbReference type="SMART" id="SM00389">
    <property type="entry name" value="HOX"/>
    <property type="match status" value="1"/>
</dbReference>
<feature type="region of interest" description="Disordered" evidence="7">
    <location>
        <begin position="599"/>
        <end position="625"/>
    </location>
</feature>
<feature type="DNA-binding region" description="Homeobox" evidence="5">
    <location>
        <begin position="107"/>
        <end position="166"/>
    </location>
</feature>
<keyword evidence="3 5" id="KW-0371">Homeobox</keyword>
<sequence>MCPNYTKDYGNQPVNGATNGHQVRGDKAQALPSIPGASLIRPSSIPQGNGLGAMWGSSFPSSQQQGQQLQHQQQQQQPQTNNQHQASGVTHNSDEEDDDYRPFTPPPPRERLSYTRYQLELLNGIYLEVRYPNSTQKQLIAKRVGITREQVKIWFQNRRRKDVVTKAGNGRPEDKTKNANSAVSPTPSSGNENSNPPTEVKASASEVDPAQRVSSDSSESCGGRGTQNQPTSTSVSTSDSTSTDSHLNMVMVSPVVLRSIIAELNKFDNEYLKLKKSKKKKNKSKAAKLKASLAASLPTSATQSAMGGLPSCKSQRLFQSYDMVAPPNKITPTAFLNTSANRFKHADGTSAFQTPREFRSLSGVSATDSRLWEGFGGLTAQHPNSTLQASLESSDLLHPQRSPAAADLVHASLASNFNMPSPSSHQSALGNYLAGMGPATPGQPAQPVYENLPVLSDLLSSYKSPASSTAAMAAAAAAAQRQLVEQSYLSSPHPSLYSHQQQSLSASAQQDQHSLFHIQAGSTGGSIGSSNSSINSSLDSGKSPLDGASSSLSSPSPHNPFSLHAHHQASHFTLNRVFPFPLIAEPPMVLSNIRQNDSIRQHTQWPSGPSSPLRSPAPAVGGSSLITPYQGSPTSSGLVNDPYRPLMISSLSNPYFCPPPVSSSSSFTSLLPAPPLWPSQLPNQSDATNQQTYSSMYNKSDV</sequence>
<feature type="compositionally biased region" description="Low complexity" evidence="7">
    <location>
        <begin position="528"/>
        <end position="563"/>
    </location>
</feature>
<feature type="compositionally biased region" description="Polar residues" evidence="7">
    <location>
        <begin position="212"/>
        <end position="230"/>
    </location>
</feature>
<evidence type="ECO:0000256" key="5">
    <source>
        <dbReference type="PROSITE-ProRule" id="PRU00108"/>
    </source>
</evidence>
<dbReference type="SUPFAM" id="SSF46689">
    <property type="entry name" value="Homeodomain-like"/>
    <property type="match status" value="1"/>
</dbReference>
<feature type="region of interest" description="Disordered" evidence="7">
    <location>
        <begin position="678"/>
        <end position="702"/>
    </location>
</feature>
<feature type="compositionally biased region" description="Polar residues" evidence="7">
    <location>
        <begin position="599"/>
        <end position="613"/>
    </location>
</feature>
<dbReference type="PANTHER" id="PTHR24339">
    <property type="entry name" value="HOMEOBOX PROTEIN EMX-RELATED"/>
    <property type="match status" value="1"/>
</dbReference>
<evidence type="ECO:0000256" key="1">
    <source>
        <dbReference type="ARBA" id="ARBA00004123"/>
    </source>
</evidence>
<name>A0AAV4IRJ2_9GAST</name>
<accession>A0AAV4IRJ2</accession>
<evidence type="ECO:0000256" key="6">
    <source>
        <dbReference type="RuleBase" id="RU000682"/>
    </source>
</evidence>
<dbReference type="AlphaFoldDB" id="A0AAV4IRJ2"/>
<dbReference type="Gene3D" id="1.10.10.60">
    <property type="entry name" value="Homeodomain-like"/>
    <property type="match status" value="1"/>
</dbReference>
<dbReference type="Proteomes" id="UP000762676">
    <property type="component" value="Unassembled WGS sequence"/>
</dbReference>